<evidence type="ECO:0000313" key="2">
    <source>
        <dbReference type="EMBL" id="MDT9000312.1"/>
    </source>
</evidence>
<comment type="caution">
    <text evidence="2">The sequence shown here is derived from an EMBL/GenBank/DDBJ whole genome shotgun (WGS) entry which is preliminary data.</text>
</comment>
<accession>A0ABU3PDA1</accession>
<sequence length="279" mass="32398">MVAQRWKRQALVSAAILALLGSCMGPSAWRDWKAKQQRERAYAKWQERCKKSGEFIHKTVENVEGVYLVNVRTRKENENQGEQPEDQFRLSDPYGHDLPGDGYVETFLRNSYHFGRTTPWPANFPPYKGYRFVEASDPEDGKLYRYTGRVEEPWQTDKSYLKGYTRFVLDKTPIPQRTARYGVKFEDISTHEEREHWIAGSSLKVIDLQTQEVIAERIGYMVDWAQGSRAGGRQPWTFAADNACPAFDSDYPTRPVKNQSGVQRYQTLRFVEKTLKPLN</sequence>
<dbReference type="EMBL" id="JAVXZY010000005">
    <property type="protein sequence ID" value="MDT9000312.1"/>
    <property type="molecule type" value="Genomic_DNA"/>
</dbReference>
<keyword evidence="1" id="KW-0732">Signal</keyword>
<name>A0ABU3PDA1_9BURK</name>
<evidence type="ECO:0000256" key="1">
    <source>
        <dbReference type="SAM" id="SignalP"/>
    </source>
</evidence>
<gene>
    <name evidence="2" type="ORF">RQP53_13645</name>
</gene>
<protein>
    <submittedName>
        <fullName evidence="2">Uncharacterized protein</fullName>
    </submittedName>
</protein>
<evidence type="ECO:0000313" key="3">
    <source>
        <dbReference type="Proteomes" id="UP001246372"/>
    </source>
</evidence>
<keyword evidence="3" id="KW-1185">Reference proteome</keyword>
<reference evidence="2" key="1">
    <citation type="submission" date="2023-09" db="EMBL/GenBank/DDBJ databases">
        <title>Paucibacter sp. APW11 Genome sequencing and assembly.</title>
        <authorList>
            <person name="Kim I."/>
        </authorList>
    </citation>
    <scope>NUCLEOTIDE SEQUENCE</scope>
    <source>
        <strain evidence="2">APW11</strain>
    </source>
</reference>
<feature type="signal peptide" evidence="1">
    <location>
        <begin position="1"/>
        <end position="28"/>
    </location>
</feature>
<proteinExistence type="predicted"/>
<dbReference type="PROSITE" id="PS51257">
    <property type="entry name" value="PROKAR_LIPOPROTEIN"/>
    <property type="match status" value="1"/>
</dbReference>
<dbReference type="Proteomes" id="UP001246372">
    <property type="component" value="Unassembled WGS sequence"/>
</dbReference>
<dbReference type="RefSeq" id="WP_315650877.1">
    <property type="nucleotide sequence ID" value="NZ_JAVXZY010000005.1"/>
</dbReference>
<feature type="chain" id="PRO_5047337111" evidence="1">
    <location>
        <begin position="29"/>
        <end position="279"/>
    </location>
</feature>
<organism evidence="2 3">
    <name type="scientific">Roseateles aquae</name>
    <dbReference type="NCBI Taxonomy" id="3077235"/>
    <lineage>
        <taxon>Bacteria</taxon>
        <taxon>Pseudomonadati</taxon>
        <taxon>Pseudomonadota</taxon>
        <taxon>Betaproteobacteria</taxon>
        <taxon>Burkholderiales</taxon>
        <taxon>Sphaerotilaceae</taxon>
        <taxon>Roseateles</taxon>
    </lineage>
</organism>